<dbReference type="GO" id="GO:0004540">
    <property type="term" value="F:RNA nuclease activity"/>
    <property type="evidence" value="ECO:0007669"/>
    <property type="project" value="InterPro"/>
</dbReference>
<dbReference type="Pfam" id="PF01850">
    <property type="entry name" value="PIN"/>
    <property type="match status" value="1"/>
</dbReference>
<dbReference type="EC" id="3.1.-.-" evidence="6"/>
<dbReference type="GO" id="GO:0000287">
    <property type="term" value="F:magnesium ion binding"/>
    <property type="evidence" value="ECO:0007669"/>
    <property type="project" value="UniProtKB-UniRule"/>
</dbReference>
<dbReference type="EMBL" id="CADCVQ010000055">
    <property type="protein sequence ID" value="CAA9487389.1"/>
    <property type="molecule type" value="Genomic_DNA"/>
</dbReference>
<reference evidence="8" key="1">
    <citation type="submission" date="2020-02" db="EMBL/GenBank/DDBJ databases">
        <authorList>
            <person name="Meier V. D."/>
        </authorList>
    </citation>
    <scope>NUCLEOTIDE SEQUENCE</scope>
    <source>
        <strain evidence="8">AVDCRST_MAG67</strain>
    </source>
</reference>
<dbReference type="InterPro" id="IPR022907">
    <property type="entry name" value="VapC_family"/>
</dbReference>
<feature type="binding site" evidence="6">
    <location>
        <position position="7"/>
    </location>
    <ligand>
        <name>Mg(2+)</name>
        <dbReference type="ChEBI" id="CHEBI:18420"/>
    </ligand>
</feature>
<proteinExistence type="inferred from homology"/>
<keyword evidence="3 6" id="KW-0479">Metal-binding</keyword>
<dbReference type="InterPro" id="IPR002716">
    <property type="entry name" value="PIN_dom"/>
</dbReference>
<sequence length="133" mass="14173">MAPVVLDADVLIAFLDASDAQHETAVDALRPRLGTGEQLLIAASVYAEILVRPIQRGSDHAVDAFIDAISATIVPIDRAIARRAAQLRGAHRGLRLPDAISLATALALGAQHVTLDRRLGRIAEVERTTSPSR</sequence>
<evidence type="ECO:0000256" key="4">
    <source>
        <dbReference type="ARBA" id="ARBA00022801"/>
    </source>
</evidence>
<evidence type="ECO:0000259" key="7">
    <source>
        <dbReference type="Pfam" id="PF01850"/>
    </source>
</evidence>
<dbReference type="Gene3D" id="3.40.50.1010">
    <property type="entry name" value="5'-nuclease"/>
    <property type="match status" value="1"/>
</dbReference>
<keyword evidence="2 6" id="KW-0540">Nuclease</keyword>
<feature type="binding site" evidence="6">
    <location>
        <position position="98"/>
    </location>
    <ligand>
        <name>Mg(2+)</name>
        <dbReference type="ChEBI" id="CHEBI:18420"/>
    </ligand>
</feature>
<dbReference type="AlphaFoldDB" id="A0A6J4SBB8"/>
<dbReference type="HAMAP" id="MF_00265">
    <property type="entry name" value="VapC_Nob1"/>
    <property type="match status" value="1"/>
</dbReference>
<comment type="similarity">
    <text evidence="6">Belongs to the PINc/VapC protein family.</text>
</comment>
<organism evidence="8">
    <name type="scientific">uncultured Solirubrobacteraceae bacterium</name>
    <dbReference type="NCBI Taxonomy" id="1162706"/>
    <lineage>
        <taxon>Bacteria</taxon>
        <taxon>Bacillati</taxon>
        <taxon>Actinomycetota</taxon>
        <taxon>Thermoleophilia</taxon>
        <taxon>Solirubrobacterales</taxon>
        <taxon>Solirubrobacteraceae</taxon>
        <taxon>environmental samples</taxon>
    </lineage>
</organism>
<comment type="cofactor">
    <cofactor evidence="6">
        <name>Mg(2+)</name>
        <dbReference type="ChEBI" id="CHEBI:18420"/>
    </cofactor>
</comment>
<keyword evidence="5 6" id="KW-0460">Magnesium</keyword>
<feature type="domain" description="PIN" evidence="7">
    <location>
        <begin position="4"/>
        <end position="124"/>
    </location>
</feature>
<keyword evidence="6" id="KW-0800">Toxin</keyword>
<keyword evidence="1 6" id="KW-1277">Toxin-antitoxin system</keyword>
<evidence type="ECO:0000313" key="8">
    <source>
        <dbReference type="EMBL" id="CAA9487389.1"/>
    </source>
</evidence>
<keyword evidence="4 6" id="KW-0378">Hydrolase</keyword>
<dbReference type="InterPro" id="IPR029060">
    <property type="entry name" value="PIN-like_dom_sf"/>
</dbReference>
<name>A0A6J4SBB8_9ACTN</name>
<evidence type="ECO:0000256" key="5">
    <source>
        <dbReference type="ARBA" id="ARBA00022842"/>
    </source>
</evidence>
<evidence type="ECO:0000256" key="2">
    <source>
        <dbReference type="ARBA" id="ARBA00022722"/>
    </source>
</evidence>
<evidence type="ECO:0000256" key="1">
    <source>
        <dbReference type="ARBA" id="ARBA00022649"/>
    </source>
</evidence>
<dbReference type="GO" id="GO:0016787">
    <property type="term" value="F:hydrolase activity"/>
    <property type="evidence" value="ECO:0007669"/>
    <property type="project" value="UniProtKB-KW"/>
</dbReference>
<accession>A0A6J4SBB8</accession>
<dbReference type="SUPFAM" id="SSF88723">
    <property type="entry name" value="PIN domain-like"/>
    <property type="match status" value="1"/>
</dbReference>
<evidence type="ECO:0000256" key="6">
    <source>
        <dbReference type="HAMAP-Rule" id="MF_00265"/>
    </source>
</evidence>
<evidence type="ECO:0000256" key="3">
    <source>
        <dbReference type="ARBA" id="ARBA00022723"/>
    </source>
</evidence>
<gene>
    <name evidence="6" type="primary">vapC</name>
    <name evidence="8" type="ORF">AVDCRST_MAG67-1132</name>
</gene>
<dbReference type="GO" id="GO:0090729">
    <property type="term" value="F:toxin activity"/>
    <property type="evidence" value="ECO:0007669"/>
    <property type="project" value="UniProtKB-KW"/>
</dbReference>
<protein>
    <recommendedName>
        <fullName evidence="6">Ribonuclease VapC</fullName>
        <shortName evidence="6">RNase VapC</shortName>
        <ecNumber evidence="6">3.1.-.-</ecNumber>
    </recommendedName>
    <alternativeName>
        <fullName evidence="6">Toxin VapC</fullName>
    </alternativeName>
</protein>
<comment type="function">
    <text evidence="6">Toxic component of a toxin-antitoxin (TA) system. An RNase.</text>
</comment>